<gene>
    <name evidence="1" type="ORF">GCM10023331_26560</name>
</gene>
<reference evidence="2" key="1">
    <citation type="journal article" date="2019" name="Int. J. Syst. Evol. Microbiol.">
        <title>The Global Catalogue of Microorganisms (GCM) 10K type strain sequencing project: providing services to taxonomists for standard genome sequencing and annotation.</title>
        <authorList>
            <consortium name="The Broad Institute Genomics Platform"/>
            <consortium name="The Broad Institute Genome Sequencing Center for Infectious Disease"/>
            <person name="Wu L."/>
            <person name="Ma J."/>
        </authorList>
    </citation>
    <scope>NUCLEOTIDE SEQUENCE [LARGE SCALE GENOMIC DNA]</scope>
    <source>
        <strain evidence="2">JCM 18326</strain>
    </source>
</reference>
<keyword evidence="2" id="KW-1185">Reference proteome</keyword>
<sequence>MRSFKKRKEKKPKVNSELEGFDIRINASGEIESTYSIDELNRFLDRTVVDKKLKDRDDLDVLREDEEDDTDHP</sequence>
<proteinExistence type="predicted"/>
<dbReference type="EMBL" id="BAABJX010000039">
    <property type="protein sequence ID" value="GAA4840085.1"/>
    <property type="molecule type" value="Genomic_DNA"/>
</dbReference>
<dbReference type="RefSeq" id="WP_345372571.1">
    <property type="nucleotide sequence ID" value="NZ_BAABJX010000039.1"/>
</dbReference>
<evidence type="ECO:0000313" key="1">
    <source>
        <dbReference type="EMBL" id="GAA4840085.1"/>
    </source>
</evidence>
<evidence type="ECO:0000313" key="2">
    <source>
        <dbReference type="Proteomes" id="UP001500298"/>
    </source>
</evidence>
<name>A0ABP9DJQ4_9BACT</name>
<accession>A0ABP9DJQ4</accession>
<organism evidence="1 2">
    <name type="scientific">Algivirga pacifica</name>
    <dbReference type="NCBI Taxonomy" id="1162670"/>
    <lineage>
        <taxon>Bacteria</taxon>
        <taxon>Pseudomonadati</taxon>
        <taxon>Bacteroidota</taxon>
        <taxon>Cytophagia</taxon>
        <taxon>Cytophagales</taxon>
        <taxon>Flammeovirgaceae</taxon>
        <taxon>Algivirga</taxon>
    </lineage>
</organism>
<dbReference type="Proteomes" id="UP001500298">
    <property type="component" value="Unassembled WGS sequence"/>
</dbReference>
<comment type="caution">
    <text evidence="1">The sequence shown here is derived from an EMBL/GenBank/DDBJ whole genome shotgun (WGS) entry which is preliminary data.</text>
</comment>
<protein>
    <submittedName>
        <fullName evidence="1">Uncharacterized protein</fullName>
    </submittedName>
</protein>